<dbReference type="AlphaFoldDB" id="F4PK23"/>
<dbReference type="RefSeq" id="XP_004361798.1">
    <property type="nucleotide sequence ID" value="XM_004361741.1"/>
</dbReference>
<evidence type="ECO:0000256" key="1">
    <source>
        <dbReference type="SAM" id="MobiDB-lite"/>
    </source>
</evidence>
<dbReference type="KEGG" id="dfa:DFA_06085"/>
<evidence type="ECO:0000313" key="3">
    <source>
        <dbReference type="Proteomes" id="UP000007797"/>
    </source>
</evidence>
<evidence type="ECO:0000313" key="2">
    <source>
        <dbReference type="EMBL" id="EGG23947.1"/>
    </source>
</evidence>
<sequence>MRIILIMSTATQTIIASPAAEATTTISPSPAAAVATTKTITTPPTGAVFQPFIGNRVKPTYPLRQVQRIRKQISSTLNRHTGGDQELQSEVLRREKIYNDGTVFMATRDYSCLNIIRKMHKEAKDGKKNHFTKTHSFILIPFFKRILSSVSPFHTASQLRDFGFKFANGAFTNANKHAKQYGPGRNIRAEEYTQFCQALGRSDINKTDANKKKIMEDIKEFYAQTTITEPSSKCSTKNQKDANNKTVRVSTPIRKLLCQSIAQAYAYYVEFIAKKYKDCSDNDEKTPIHRSTFYKFVPSDVEIFNNRTDTCPYCHLYDVLKAKAEKTTLTEKEDTDFKTCKIHKEFVEKRKKDFEKKKESLTKDQVIVLMDFKENIALGMGPEELSQNFYGKPQRSILGMVIYHRDPATNEVVKEHFDVFSDVLNHCSSYVIHSIKLFFSTSELFKARHFSQIFFWSDGAKHFKSAEILSFCIDLKKSPSQSLNRVEWQFSAQYHGKSDVDRHFADLSNITAQQSKCYDIYTGKDFIKVVTDVTVRNNLYKCSQGRKKDCVQLEIKEFSLDSLKHYDTYKNIAGFSDYNEFVFTNKSMYMGSHEVNYELDPIRFTYKFLSQKVKVGQEIDIKRGFKEVGVEEAQVVKLKQRMVNATKIKLNIQSSSSSSSTSSTEQYDEKTRISELKSLNVKQLKVINKEWTFRSKALKGEIIDTIIKYEKEAIAEKMALARVEKINQEKRDNLIYFQQQHEEKKDNKRKNTEEQSTNNNIIIQEEEEEEEERVFKKRKTHNNAIVDDDEEEKEEEEAAEANSIKQAIEEKRRKFNAMFVDQEEAIKTRHHPKKDNEQDTFEQQIREGKNNITIDKPASKPQEQGQWNLKIFSMDALFSIENFKNTIDKIIQLLANYFKGYSLDQGFNISLVPIL</sequence>
<dbReference type="Proteomes" id="UP000007797">
    <property type="component" value="Unassembled WGS sequence"/>
</dbReference>
<accession>F4PK23</accession>
<feature type="region of interest" description="Disordered" evidence="1">
    <location>
        <begin position="739"/>
        <end position="776"/>
    </location>
</feature>
<reference evidence="3" key="1">
    <citation type="journal article" date="2011" name="Genome Res.">
        <title>Phylogeny-wide analysis of social amoeba genomes highlights ancient origins for complex intercellular communication.</title>
        <authorList>
            <person name="Heidel A.J."/>
            <person name="Lawal H.M."/>
            <person name="Felder M."/>
            <person name="Schilde C."/>
            <person name="Helps N.R."/>
            <person name="Tunggal B."/>
            <person name="Rivero F."/>
            <person name="John U."/>
            <person name="Schleicher M."/>
            <person name="Eichinger L."/>
            <person name="Platzer M."/>
            <person name="Noegel A.A."/>
            <person name="Schaap P."/>
            <person name="Gloeckner G."/>
        </authorList>
    </citation>
    <scope>NUCLEOTIDE SEQUENCE [LARGE SCALE GENOMIC DNA]</scope>
    <source>
        <strain evidence="3">SH3</strain>
    </source>
</reference>
<keyword evidence="3" id="KW-1185">Reference proteome</keyword>
<dbReference type="EMBL" id="GL883007">
    <property type="protein sequence ID" value="EGG23947.1"/>
    <property type="molecule type" value="Genomic_DNA"/>
</dbReference>
<proteinExistence type="predicted"/>
<protein>
    <submittedName>
        <fullName evidence="2">Uncharacterized protein</fullName>
    </submittedName>
</protein>
<gene>
    <name evidence="2" type="ORF">DFA_06085</name>
</gene>
<name>F4PK23_CACFS</name>
<feature type="compositionally biased region" description="Low complexity" evidence="1">
    <location>
        <begin position="754"/>
        <end position="763"/>
    </location>
</feature>
<organism evidence="2 3">
    <name type="scientific">Cavenderia fasciculata</name>
    <name type="common">Slime mold</name>
    <name type="synonym">Dictyostelium fasciculatum</name>
    <dbReference type="NCBI Taxonomy" id="261658"/>
    <lineage>
        <taxon>Eukaryota</taxon>
        <taxon>Amoebozoa</taxon>
        <taxon>Evosea</taxon>
        <taxon>Eumycetozoa</taxon>
        <taxon>Dictyostelia</taxon>
        <taxon>Acytosteliales</taxon>
        <taxon>Cavenderiaceae</taxon>
        <taxon>Cavenderia</taxon>
    </lineage>
</organism>
<feature type="compositionally biased region" description="Basic and acidic residues" evidence="1">
    <location>
        <begin position="740"/>
        <end position="753"/>
    </location>
</feature>
<dbReference type="GeneID" id="14875972"/>
<dbReference type="OrthoDB" id="408781at2759"/>